<protein>
    <submittedName>
        <fullName evidence="1">Uncharacterized protein</fullName>
    </submittedName>
</protein>
<dbReference type="HOGENOM" id="CLU_1892561_0_0_9"/>
<organism evidence="1 2">
    <name type="scientific">Clostridium pasteurianum BC1</name>
    <dbReference type="NCBI Taxonomy" id="86416"/>
    <lineage>
        <taxon>Bacteria</taxon>
        <taxon>Bacillati</taxon>
        <taxon>Bacillota</taxon>
        <taxon>Clostridia</taxon>
        <taxon>Eubacteriales</taxon>
        <taxon>Clostridiaceae</taxon>
        <taxon>Clostridium</taxon>
    </lineage>
</organism>
<evidence type="ECO:0000313" key="2">
    <source>
        <dbReference type="Proteomes" id="UP000013523"/>
    </source>
</evidence>
<dbReference type="Proteomes" id="UP000013523">
    <property type="component" value="Chromosome"/>
</dbReference>
<proteinExistence type="predicted"/>
<dbReference type="RefSeq" id="WP_015614364.1">
    <property type="nucleotide sequence ID" value="NC_021182.1"/>
</dbReference>
<dbReference type="KEGG" id="cpas:Clopa_1033"/>
<dbReference type="AlphaFoldDB" id="R4K2W0"/>
<dbReference type="EMBL" id="CP003261">
    <property type="protein sequence ID" value="AGK96041.1"/>
    <property type="molecule type" value="Genomic_DNA"/>
</dbReference>
<dbReference type="eggNOG" id="ENOG5032755">
    <property type="taxonomic scope" value="Bacteria"/>
</dbReference>
<sequence length="134" mass="15760">MKRLFIKPIQDQFEKVNQRTRKLVGIIDKSDENHVIQGIMNVLHKINDNFYIITKRSEYYLYGYDSDNLGVKIIVNHNFSEVDAKTSNIEMHMSPSEDNENDLVISIETDNPEHSNDVEAFNNFCLQQLFIYEE</sequence>
<evidence type="ECO:0000313" key="1">
    <source>
        <dbReference type="EMBL" id="AGK96041.1"/>
    </source>
</evidence>
<keyword evidence="2" id="KW-1185">Reference proteome</keyword>
<dbReference type="PATRIC" id="fig|86416.3.peg.1026"/>
<reference evidence="1 2" key="1">
    <citation type="submission" date="2012-01" db="EMBL/GenBank/DDBJ databases">
        <title>Complete sequence of chromosome of Clostridium pasteurianum BC1.</title>
        <authorList>
            <consortium name="US DOE Joint Genome Institute"/>
            <person name="Lucas S."/>
            <person name="Han J."/>
            <person name="Lapidus A."/>
            <person name="Cheng J.-F."/>
            <person name="Goodwin L."/>
            <person name="Pitluck S."/>
            <person name="Peters L."/>
            <person name="Mikhailova N."/>
            <person name="Teshima H."/>
            <person name="Detter J.C."/>
            <person name="Han C."/>
            <person name="Tapia R."/>
            <person name="Land M."/>
            <person name="Hauser L."/>
            <person name="Kyrpides N."/>
            <person name="Ivanova N."/>
            <person name="Pagani I."/>
            <person name="Dunn J."/>
            <person name="Taghavi S."/>
            <person name="Francis A."/>
            <person name="van der Lelie D."/>
            <person name="Woyke T."/>
        </authorList>
    </citation>
    <scope>NUCLEOTIDE SEQUENCE [LARGE SCALE GENOMIC DNA]</scope>
    <source>
        <strain evidence="1 2">BC1</strain>
    </source>
</reference>
<name>R4K2W0_CLOPA</name>
<dbReference type="OrthoDB" id="1906345at2"/>
<gene>
    <name evidence="1" type="ORF">Clopa_1033</name>
</gene>
<accession>R4K2W0</accession>